<evidence type="ECO:0000313" key="7">
    <source>
        <dbReference type="Proteomes" id="UP000384372"/>
    </source>
</evidence>
<dbReference type="GO" id="GO:0043565">
    <property type="term" value="F:sequence-specific DNA binding"/>
    <property type="evidence" value="ECO:0007669"/>
    <property type="project" value="InterPro"/>
</dbReference>
<dbReference type="InterPro" id="IPR020449">
    <property type="entry name" value="Tscrpt_reg_AraC-type_HTH"/>
</dbReference>
<keyword evidence="2" id="KW-0238">DNA-binding</keyword>
<feature type="transmembrane region" description="Helical" evidence="4">
    <location>
        <begin position="190"/>
        <end position="208"/>
    </location>
</feature>
<dbReference type="PROSITE" id="PS01124">
    <property type="entry name" value="HTH_ARAC_FAMILY_2"/>
    <property type="match status" value="1"/>
</dbReference>
<feature type="transmembrane region" description="Helical" evidence="4">
    <location>
        <begin position="165"/>
        <end position="184"/>
    </location>
</feature>
<keyword evidence="1" id="KW-0805">Transcription regulation</keyword>
<dbReference type="InterPro" id="IPR018062">
    <property type="entry name" value="HTH_AraC-typ_CS"/>
</dbReference>
<dbReference type="AlphaFoldDB" id="A0A6A7WCL0"/>
<feature type="domain" description="HTH araC/xylS-type" evidence="5">
    <location>
        <begin position="242"/>
        <end position="341"/>
    </location>
</feature>
<evidence type="ECO:0000256" key="2">
    <source>
        <dbReference type="ARBA" id="ARBA00023125"/>
    </source>
</evidence>
<organism evidence="6 7">
    <name type="scientific">Segatella copri</name>
    <dbReference type="NCBI Taxonomy" id="165179"/>
    <lineage>
        <taxon>Bacteria</taxon>
        <taxon>Pseudomonadati</taxon>
        <taxon>Bacteroidota</taxon>
        <taxon>Bacteroidia</taxon>
        <taxon>Bacteroidales</taxon>
        <taxon>Prevotellaceae</taxon>
        <taxon>Segatella</taxon>
    </lineage>
</organism>
<dbReference type="PANTHER" id="PTHR43280:SF2">
    <property type="entry name" value="HTH-TYPE TRANSCRIPTIONAL REGULATOR EXSA"/>
    <property type="match status" value="1"/>
</dbReference>
<feature type="transmembrane region" description="Helical" evidence="4">
    <location>
        <begin position="31"/>
        <end position="52"/>
    </location>
</feature>
<evidence type="ECO:0000256" key="1">
    <source>
        <dbReference type="ARBA" id="ARBA00023015"/>
    </source>
</evidence>
<gene>
    <name evidence="6" type="ORF">F7D20_09670</name>
</gene>
<name>A0A6A7WCL0_9BACT</name>
<dbReference type="RefSeq" id="WP_158463857.1">
    <property type="nucleotide sequence ID" value="NZ_VZAD01000072.1"/>
</dbReference>
<reference evidence="6 7" key="1">
    <citation type="submission" date="2019-09" db="EMBL/GenBank/DDBJ databases">
        <title>Distinct polysaccharide growth profiles of human intestinal Prevotella copri isolates.</title>
        <authorList>
            <person name="Fehlner-Peach H."/>
            <person name="Magnabosco C."/>
            <person name="Raghavan V."/>
            <person name="Scher J.U."/>
            <person name="Tett A."/>
            <person name="Cox L.M."/>
            <person name="Gottsegen C."/>
            <person name="Watters A."/>
            <person name="Wiltshire- Gordon J.D."/>
            <person name="Segata N."/>
            <person name="Bonneau R."/>
            <person name="Littman D.R."/>
        </authorList>
    </citation>
    <scope>NUCLEOTIDE SEQUENCE [LARGE SCALE GENOMIC DNA]</scope>
    <source>
        <strain evidence="7">iAQ1173</strain>
    </source>
</reference>
<accession>A0A6A7WCL0</accession>
<dbReference type="PRINTS" id="PR00032">
    <property type="entry name" value="HTHARAC"/>
</dbReference>
<evidence type="ECO:0000259" key="5">
    <source>
        <dbReference type="PROSITE" id="PS01124"/>
    </source>
</evidence>
<dbReference type="PROSITE" id="PS00041">
    <property type="entry name" value="HTH_ARAC_FAMILY_1"/>
    <property type="match status" value="1"/>
</dbReference>
<dbReference type="InterPro" id="IPR009057">
    <property type="entry name" value="Homeodomain-like_sf"/>
</dbReference>
<dbReference type="Pfam" id="PF12833">
    <property type="entry name" value="HTH_18"/>
    <property type="match status" value="1"/>
</dbReference>
<proteinExistence type="predicted"/>
<feature type="transmembrane region" description="Helical" evidence="4">
    <location>
        <begin position="127"/>
        <end position="144"/>
    </location>
</feature>
<comment type="caution">
    <text evidence="6">The sequence shown here is derived from an EMBL/GenBank/DDBJ whole genome shotgun (WGS) entry which is preliminary data.</text>
</comment>
<feature type="transmembrane region" description="Helical" evidence="4">
    <location>
        <begin position="97"/>
        <end position="121"/>
    </location>
</feature>
<feature type="transmembrane region" description="Helical" evidence="4">
    <location>
        <begin position="6"/>
        <end position="24"/>
    </location>
</feature>
<protein>
    <submittedName>
        <fullName evidence="6">Helix-turn-helix transcriptional regulator</fullName>
    </submittedName>
</protein>
<keyword evidence="4" id="KW-0812">Transmembrane</keyword>
<dbReference type="InterPro" id="IPR018060">
    <property type="entry name" value="HTH_AraC"/>
</dbReference>
<dbReference type="OrthoDB" id="9779074at2"/>
<keyword evidence="7" id="KW-1185">Reference proteome</keyword>
<dbReference type="PANTHER" id="PTHR43280">
    <property type="entry name" value="ARAC-FAMILY TRANSCRIPTIONAL REGULATOR"/>
    <property type="match status" value="1"/>
</dbReference>
<dbReference type="SUPFAM" id="SSF46689">
    <property type="entry name" value="Homeodomain-like"/>
    <property type="match status" value="1"/>
</dbReference>
<sequence>MLHTIYFIYGLCVMFYFMMSWLFFHKDKELLSRLVAVLMLVIGVQCLKNLYFIKPINDPNEIRWMMTIASDVVAIPLYAFILIELCSPTSLTRRTIILHELLFIAPFVLFILTKNVLFYYAEVFETFAYGLYFTIWGIIAIPRYNRELKQRFSYTKNINLNWLRAIFLSFVFILILWIANSIYADYIIEALYMSISLVVWMFISYYIYKHESVLDELSDSQYIDMQDDTATITKDTQIGKRIAILFEIEKVYLNPNLKVSDIAATIGTNRTYVSAYFNKETQCTFYDYVNRFRIEYACKQLDCTDDKIVQIAETSGFNSAQAFIRVFTKIKGISPSKYRKERNR</sequence>
<dbReference type="Proteomes" id="UP000384372">
    <property type="component" value="Unassembled WGS sequence"/>
</dbReference>
<feature type="transmembrane region" description="Helical" evidence="4">
    <location>
        <begin position="64"/>
        <end position="85"/>
    </location>
</feature>
<dbReference type="EMBL" id="VZAD01000072">
    <property type="protein sequence ID" value="MQP12217.1"/>
    <property type="molecule type" value="Genomic_DNA"/>
</dbReference>
<evidence type="ECO:0000256" key="4">
    <source>
        <dbReference type="SAM" id="Phobius"/>
    </source>
</evidence>
<dbReference type="SMART" id="SM00342">
    <property type="entry name" value="HTH_ARAC"/>
    <property type="match status" value="1"/>
</dbReference>
<dbReference type="Gene3D" id="1.10.10.60">
    <property type="entry name" value="Homeodomain-like"/>
    <property type="match status" value="2"/>
</dbReference>
<keyword evidence="4" id="KW-1133">Transmembrane helix</keyword>
<evidence type="ECO:0000313" key="6">
    <source>
        <dbReference type="EMBL" id="MQP12217.1"/>
    </source>
</evidence>
<evidence type="ECO:0000256" key="3">
    <source>
        <dbReference type="ARBA" id="ARBA00023163"/>
    </source>
</evidence>
<dbReference type="GO" id="GO:0003700">
    <property type="term" value="F:DNA-binding transcription factor activity"/>
    <property type="evidence" value="ECO:0007669"/>
    <property type="project" value="InterPro"/>
</dbReference>
<keyword evidence="3" id="KW-0804">Transcription</keyword>
<keyword evidence="4" id="KW-0472">Membrane</keyword>